<dbReference type="Proteomes" id="UP000703269">
    <property type="component" value="Unassembled WGS sequence"/>
</dbReference>
<reference evidence="2 3" key="1">
    <citation type="submission" date="2021-08" db="EMBL/GenBank/DDBJ databases">
        <title>Draft Genome Sequence of Phanerochaete sordida strain YK-624.</title>
        <authorList>
            <person name="Mori T."/>
            <person name="Dohra H."/>
            <person name="Suzuki T."/>
            <person name="Kawagishi H."/>
            <person name="Hirai H."/>
        </authorList>
    </citation>
    <scope>NUCLEOTIDE SEQUENCE [LARGE SCALE GENOMIC DNA]</scope>
    <source>
        <strain evidence="2 3">YK-624</strain>
    </source>
</reference>
<dbReference type="InterPro" id="IPR050982">
    <property type="entry name" value="Auxin_biosynth/cation_transpt"/>
</dbReference>
<organism evidence="2 3">
    <name type="scientific">Phanerochaete sordida</name>
    <dbReference type="NCBI Taxonomy" id="48140"/>
    <lineage>
        <taxon>Eukaryota</taxon>
        <taxon>Fungi</taxon>
        <taxon>Dikarya</taxon>
        <taxon>Basidiomycota</taxon>
        <taxon>Agaricomycotina</taxon>
        <taxon>Agaricomycetes</taxon>
        <taxon>Polyporales</taxon>
        <taxon>Phanerochaetaceae</taxon>
        <taxon>Phanerochaete</taxon>
    </lineage>
</organism>
<keyword evidence="1" id="KW-0560">Oxidoreductase</keyword>
<dbReference type="InterPro" id="IPR032710">
    <property type="entry name" value="NTF2-like_dom_sf"/>
</dbReference>
<dbReference type="GO" id="GO:0050660">
    <property type="term" value="F:flavin adenine dinucleotide binding"/>
    <property type="evidence" value="ECO:0007669"/>
    <property type="project" value="TreeGrafter"/>
</dbReference>
<dbReference type="GO" id="GO:0004497">
    <property type="term" value="F:monooxygenase activity"/>
    <property type="evidence" value="ECO:0007669"/>
    <property type="project" value="TreeGrafter"/>
</dbReference>
<evidence type="ECO:0000313" key="3">
    <source>
        <dbReference type="Proteomes" id="UP000703269"/>
    </source>
</evidence>
<dbReference type="PANTHER" id="PTHR43539">
    <property type="entry name" value="FLAVIN-BINDING MONOOXYGENASE-LIKE PROTEIN (AFU_ORTHOLOGUE AFUA_4G09220)"/>
    <property type="match status" value="1"/>
</dbReference>
<dbReference type="EMBL" id="BPQB01000146">
    <property type="protein sequence ID" value="GJF00330.1"/>
    <property type="molecule type" value="Genomic_DNA"/>
</dbReference>
<evidence type="ECO:0000256" key="1">
    <source>
        <dbReference type="ARBA" id="ARBA00023002"/>
    </source>
</evidence>
<dbReference type="AlphaFoldDB" id="A0A9P3LN93"/>
<sequence>MSSTSTDPLTITSKWLATFASALTANDAQAVASTFVPNGWLRDVLTLTWDTRSSNGREAIARYLTESDRLSAAHIANIAIETNPHYAPRESFTPDGHKVGVETGFTYETRHGLCRGYAHLVQVPDGSWLAVTVGMVMLDLKAHPEPRNVAADWEATGRTWGELEAERKAKIESDPYVLVVGGGQNGLSTAARLRQMGVPTLVIEQNATVGESWRKRYQSLALHVPSSYCAMPYQPYPSHWPEYAPKDIIADFLESYAVQQHLTIWTKSTLAGRPRYDDVDRVWHVVVDRDGTQMDLRPRHIVLATGLWAGPRMPELPGRELFAGEVLHTSNFSSAAPFAGKRVVVVGAGNSSIDICQDLATGGAASVTMVQRSQSCVVSRSSVRQELLFNWPVDEPVEVGDFRFAAQPLGFFKQLNQSMPDVLWAREKTMHDKLRKGGIKLWLGPENEGQMIVVFGRGGGYWLDKGGADLVADGRIGVKQGASPTAFTKDELVFDDGTTLPADVVIFATGHERSREMYRRVFGEDVIDKTSDVWGLDEEVELQGCYRPTGNPGLWYAMGDFYNCRGMSKQLAMMIKASELDIYDPAKEQQGIVPSMTSLKVAA</sequence>
<dbReference type="InterPro" id="IPR036188">
    <property type="entry name" value="FAD/NAD-bd_sf"/>
</dbReference>
<dbReference type="Gene3D" id="3.50.50.60">
    <property type="entry name" value="FAD/NAD(P)-binding domain"/>
    <property type="match status" value="1"/>
</dbReference>
<dbReference type="SUPFAM" id="SSF54427">
    <property type="entry name" value="NTF2-like"/>
    <property type="match status" value="1"/>
</dbReference>
<evidence type="ECO:0000313" key="2">
    <source>
        <dbReference type="EMBL" id="GJF00330.1"/>
    </source>
</evidence>
<protein>
    <submittedName>
        <fullName evidence="2">NAD(P)/FAD-dependent oxidoreductase</fullName>
    </submittedName>
</protein>
<dbReference type="SUPFAM" id="SSF51905">
    <property type="entry name" value="FAD/NAD(P)-binding domain"/>
    <property type="match status" value="1"/>
</dbReference>
<keyword evidence="3" id="KW-1185">Reference proteome</keyword>
<dbReference type="PANTHER" id="PTHR43539:SF68">
    <property type="entry name" value="FLAVIN-BINDING MONOOXYGENASE-LIKE PROTEIN (AFU_ORTHOLOGUE AFUA_4G09220)"/>
    <property type="match status" value="1"/>
</dbReference>
<dbReference type="PRINTS" id="PR00411">
    <property type="entry name" value="PNDRDTASEI"/>
</dbReference>
<dbReference type="PRINTS" id="PR00368">
    <property type="entry name" value="FADPNR"/>
</dbReference>
<gene>
    <name evidence="2" type="ORF">PsYK624_166150</name>
</gene>
<dbReference type="OrthoDB" id="74360at2759"/>
<comment type="caution">
    <text evidence="2">The sequence shown here is derived from an EMBL/GenBank/DDBJ whole genome shotgun (WGS) entry which is preliminary data.</text>
</comment>
<accession>A0A9P3LN93</accession>
<dbReference type="Pfam" id="PF13738">
    <property type="entry name" value="Pyr_redox_3"/>
    <property type="match status" value="1"/>
</dbReference>
<name>A0A9P3LN93_9APHY</name>
<proteinExistence type="predicted"/>